<dbReference type="EMBL" id="RWIU01000005">
    <property type="protein sequence ID" value="RSK42448.1"/>
    <property type="molecule type" value="Genomic_DNA"/>
</dbReference>
<dbReference type="Proteomes" id="UP000270291">
    <property type="component" value="Unassembled WGS sequence"/>
</dbReference>
<feature type="transmembrane region" description="Helical" evidence="1">
    <location>
        <begin position="72"/>
        <end position="92"/>
    </location>
</feature>
<feature type="transmembrane region" description="Helical" evidence="1">
    <location>
        <begin position="108"/>
        <end position="128"/>
    </location>
</feature>
<accession>A0A3R9MCA6</accession>
<evidence type="ECO:0000256" key="1">
    <source>
        <dbReference type="SAM" id="Phobius"/>
    </source>
</evidence>
<dbReference type="RefSeq" id="WP_125439578.1">
    <property type="nucleotide sequence ID" value="NZ_RWIU01000005.1"/>
</dbReference>
<keyword evidence="1" id="KW-1133">Transmembrane helix</keyword>
<dbReference type="AlphaFoldDB" id="A0A3R9MCA6"/>
<feature type="transmembrane region" description="Helical" evidence="1">
    <location>
        <begin position="20"/>
        <end position="41"/>
    </location>
</feature>
<reference evidence="2 3" key="1">
    <citation type="submission" date="2018-12" db="EMBL/GenBank/DDBJ databases">
        <authorList>
            <person name="Feng G."/>
            <person name="Zhu H."/>
        </authorList>
    </citation>
    <scope>NUCLEOTIDE SEQUENCE [LARGE SCALE GENOMIC DNA]</scope>
    <source>
        <strain evidence="2 3">LMG 26000</strain>
    </source>
</reference>
<sequence>MLLLFTLMRLTVAFGLQNIWLAHFAAIGETVCYICAFSLLLPRLRPWRRWLLGGFLAFAVLDSLLLEGMAQLNSYTIALESFLGILLVLLYFEQEIRHLAPTNTQRRPLLIAGTGIVLYLAGTVAIYLGSNTFLQTDDGVGMSLLYSINSLLLFVLAAFFTRAFWLSSRLPTTSLAVTR</sequence>
<dbReference type="OrthoDB" id="880589at2"/>
<name>A0A3R9MCA6_9BACT</name>
<keyword evidence="1" id="KW-0812">Transmembrane</keyword>
<evidence type="ECO:0000313" key="3">
    <source>
        <dbReference type="Proteomes" id="UP000270291"/>
    </source>
</evidence>
<protein>
    <submittedName>
        <fullName evidence="2">Uncharacterized protein</fullName>
    </submittedName>
</protein>
<feature type="transmembrane region" description="Helical" evidence="1">
    <location>
        <begin position="50"/>
        <end position="66"/>
    </location>
</feature>
<proteinExistence type="predicted"/>
<evidence type="ECO:0000313" key="2">
    <source>
        <dbReference type="EMBL" id="RSK42448.1"/>
    </source>
</evidence>
<gene>
    <name evidence="2" type="ORF">EI293_16160</name>
</gene>
<keyword evidence="3" id="KW-1185">Reference proteome</keyword>
<feature type="transmembrane region" description="Helical" evidence="1">
    <location>
        <begin position="140"/>
        <end position="160"/>
    </location>
</feature>
<organism evidence="2 3">
    <name type="scientific">Hymenobacter perfusus</name>
    <dbReference type="NCBI Taxonomy" id="1236770"/>
    <lineage>
        <taxon>Bacteria</taxon>
        <taxon>Pseudomonadati</taxon>
        <taxon>Bacteroidota</taxon>
        <taxon>Cytophagia</taxon>
        <taxon>Cytophagales</taxon>
        <taxon>Hymenobacteraceae</taxon>
        <taxon>Hymenobacter</taxon>
    </lineage>
</organism>
<comment type="caution">
    <text evidence="2">The sequence shown here is derived from an EMBL/GenBank/DDBJ whole genome shotgun (WGS) entry which is preliminary data.</text>
</comment>
<keyword evidence="1" id="KW-0472">Membrane</keyword>